<protein>
    <submittedName>
        <fullName evidence="1">Uncharacterized protein</fullName>
    </submittedName>
</protein>
<accession>A0ABU0A194</accession>
<gene>
    <name evidence="1" type="ORF">J2S74_004714</name>
</gene>
<proteinExistence type="predicted"/>
<dbReference type="Proteomes" id="UP001230005">
    <property type="component" value="Unassembled WGS sequence"/>
</dbReference>
<dbReference type="EMBL" id="JAUSUG010000025">
    <property type="protein sequence ID" value="MDQ0257256.1"/>
    <property type="molecule type" value="Genomic_DNA"/>
</dbReference>
<reference evidence="1 2" key="1">
    <citation type="submission" date="2023-07" db="EMBL/GenBank/DDBJ databases">
        <title>Genomic Encyclopedia of Type Strains, Phase IV (KMG-IV): sequencing the most valuable type-strain genomes for metagenomic binning, comparative biology and taxonomic classification.</title>
        <authorList>
            <person name="Goeker M."/>
        </authorList>
    </citation>
    <scope>NUCLEOTIDE SEQUENCE [LARGE SCALE GENOMIC DNA]</scope>
    <source>
        <strain evidence="1 2">DSM 9768</strain>
    </source>
</reference>
<name>A0ABU0A194_9BACI</name>
<comment type="caution">
    <text evidence="1">The sequence shown here is derived from an EMBL/GenBank/DDBJ whole genome shotgun (WGS) entry which is preliminary data.</text>
</comment>
<dbReference type="RefSeq" id="WP_307330701.1">
    <property type="nucleotide sequence ID" value="NZ_JAUSUG010000025.1"/>
</dbReference>
<keyword evidence="2" id="KW-1185">Reference proteome</keyword>
<evidence type="ECO:0000313" key="2">
    <source>
        <dbReference type="Proteomes" id="UP001230005"/>
    </source>
</evidence>
<evidence type="ECO:0000313" key="1">
    <source>
        <dbReference type="EMBL" id="MDQ0257256.1"/>
    </source>
</evidence>
<organism evidence="1 2">
    <name type="scientific">Evansella vedderi</name>
    <dbReference type="NCBI Taxonomy" id="38282"/>
    <lineage>
        <taxon>Bacteria</taxon>
        <taxon>Bacillati</taxon>
        <taxon>Bacillota</taxon>
        <taxon>Bacilli</taxon>
        <taxon>Bacillales</taxon>
        <taxon>Bacillaceae</taxon>
        <taxon>Evansella</taxon>
    </lineage>
</organism>
<sequence>MSKKERLFIAWHTFLEKWHCAKAYYYGSARHEKKMKKHQSTLLKYQQGTDGEEKKNKASFSIKEWIQQKRKAGQHKPAEE</sequence>